<dbReference type="AlphaFoldDB" id="A0A8H6YLG3"/>
<evidence type="ECO:0000313" key="2">
    <source>
        <dbReference type="EMBL" id="KAF7361232.1"/>
    </source>
</evidence>
<gene>
    <name evidence="2" type="ORF">MSAN_01155300</name>
</gene>
<accession>A0A8H6YLG3</accession>
<evidence type="ECO:0000313" key="3">
    <source>
        <dbReference type="Proteomes" id="UP000623467"/>
    </source>
</evidence>
<feature type="compositionally biased region" description="Basic and acidic residues" evidence="1">
    <location>
        <begin position="303"/>
        <end position="312"/>
    </location>
</feature>
<reference evidence="2" key="1">
    <citation type="submission" date="2020-05" db="EMBL/GenBank/DDBJ databases">
        <title>Mycena genomes resolve the evolution of fungal bioluminescence.</title>
        <authorList>
            <person name="Tsai I.J."/>
        </authorList>
    </citation>
    <scope>NUCLEOTIDE SEQUENCE</scope>
    <source>
        <strain evidence="2">160909Yilan</strain>
    </source>
</reference>
<organism evidence="2 3">
    <name type="scientific">Mycena sanguinolenta</name>
    <dbReference type="NCBI Taxonomy" id="230812"/>
    <lineage>
        <taxon>Eukaryota</taxon>
        <taxon>Fungi</taxon>
        <taxon>Dikarya</taxon>
        <taxon>Basidiomycota</taxon>
        <taxon>Agaricomycotina</taxon>
        <taxon>Agaricomycetes</taxon>
        <taxon>Agaricomycetidae</taxon>
        <taxon>Agaricales</taxon>
        <taxon>Marasmiineae</taxon>
        <taxon>Mycenaceae</taxon>
        <taxon>Mycena</taxon>
    </lineage>
</organism>
<dbReference type="Proteomes" id="UP000623467">
    <property type="component" value="Unassembled WGS sequence"/>
</dbReference>
<feature type="region of interest" description="Disordered" evidence="1">
    <location>
        <begin position="218"/>
        <end position="255"/>
    </location>
</feature>
<name>A0A8H6YLG3_9AGAR</name>
<proteinExistence type="predicted"/>
<keyword evidence="3" id="KW-1185">Reference proteome</keyword>
<protein>
    <submittedName>
        <fullName evidence="2">Uncharacterized protein</fullName>
    </submittedName>
</protein>
<dbReference type="EMBL" id="JACAZH010000008">
    <property type="protein sequence ID" value="KAF7361232.1"/>
    <property type="molecule type" value="Genomic_DNA"/>
</dbReference>
<feature type="region of interest" description="Disordered" evidence="1">
    <location>
        <begin position="292"/>
        <end position="315"/>
    </location>
</feature>
<feature type="compositionally biased region" description="Polar residues" evidence="1">
    <location>
        <begin position="238"/>
        <end position="251"/>
    </location>
</feature>
<evidence type="ECO:0000256" key="1">
    <source>
        <dbReference type="SAM" id="MobiDB-lite"/>
    </source>
</evidence>
<comment type="caution">
    <text evidence="2">The sequence shown here is derived from an EMBL/GenBank/DDBJ whole genome shotgun (WGS) entry which is preliminary data.</text>
</comment>
<sequence>MPDLHAIADGVHLLCIALQLQLVMDRSHTHEFVLPKIQPGQIRIFVGGVNDYKPRDRVQWTECFRKTRRKWHGFKVVTTTVSTQNLAYYSHAIKLGLIERTSGSAPLIQTAVCFQTNKHKFWVVAYAIHGSRPPRTVIVNQTTSHILGRTLESYPEIKQQPLPQHQSMFPAAQEECVGPGWQSNADVVFWNHIDRRNTVLKETWANKDAILLYAPNEERSPVTSPGTVQVLPEGSGGYESQNPQNGTQGPERSTECWIDPVPVVPNIRGDDTCHWLGNEECELGLDQNSACNQIPSQAGPPASHKDQKHGPFDEQSAQTYATPGYYPNWGDACACMVNYQEPLWSSSGLNVETNYNWCRWDGQPSSGRL</sequence>